<keyword evidence="2" id="KW-0732">Signal</keyword>
<evidence type="ECO:0000313" key="4">
    <source>
        <dbReference type="Proteomes" id="UP000018201"/>
    </source>
</evidence>
<dbReference type="AlphaFoldDB" id="U6GNH1"/>
<evidence type="ECO:0008006" key="5">
    <source>
        <dbReference type="Google" id="ProtNLM"/>
    </source>
</evidence>
<gene>
    <name evidence="3" type="ORF">EPH_0051120</name>
</gene>
<proteinExistence type="predicted"/>
<dbReference type="EMBL" id="HG692143">
    <property type="protein sequence ID" value="CDI81766.1"/>
    <property type="molecule type" value="Genomic_DNA"/>
</dbReference>
<organism evidence="3 4">
    <name type="scientific">Eimeria praecox</name>
    <dbReference type="NCBI Taxonomy" id="51316"/>
    <lineage>
        <taxon>Eukaryota</taxon>
        <taxon>Sar</taxon>
        <taxon>Alveolata</taxon>
        <taxon>Apicomplexa</taxon>
        <taxon>Conoidasida</taxon>
        <taxon>Coccidia</taxon>
        <taxon>Eucoccidiorida</taxon>
        <taxon>Eimeriorina</taxon>
        <taxon>Eimeriidae</taxon>
        <taxon>Eimeria</taxon>
    </lineage>
</organism>
<name>U6GNH1_9EIME</name>
<keyword evidence="1" id="KW-0472">Membrane</keyword>
<evidence type="ECO:0000256" key="1">
    <source>
        <dbReference type="SAM" id="Phobius"/>
    </source>
</evidence>
<evidence type="ECO:0000313" key="3">
    <source>
        <dbReference type="EMBL" id="CDI81766.1"/>
    </source>
</evidence>
<evidence type="ECO:0000256" key="2">
    <source>
        <dbReference type="SAM" id="SignalP"/>
    </source>
</evidence>
<reference evidence="3" key="1">
    <citation type="submission" date="2013-10" db="EMBL/GenBank/DDBJ databases">
        <title>Genomic analysis of the causative agents of coccidiosis in chickens.</title>
        <authorList>
            <person name="Reid A.J."/>
            <person name="Blake D."/>
            <person name="Billington K."/>
            <person name="Browne H."/>
            <person name="Dunn M."/>
            <person name="Hung S."/>
            <person name="Kawahara F."/>
            <person name="Miranda-Saavedra D."/>
            <person name="Mourier T."/>
            <person name="Nagra H."/>
            <person name="Otto T.D."/>
            <person name="Rawlings N."/>
            <person name="Sanchez A."/>
            <person name="Sanders M."/>
            <person name="Subramaniam C."/>
            <person name="Tay Y."/>
            <person name="Dear P."/>
            <person name="Doerig C."/>
            <person name="Gruber A."/>
            <person name="Parkinson J."/>
            <person name="Shirley M."/>
            <person name="Wan K.L."/>
            <person name="Berriman M."/>
            <person name="Tomley F."/>
            <person name="Pain A."/>
        </authorList>
    </citation>
    <scope>NUCLEOTIDE SEQUENCE [LARGE SCALE GENOMIC DNA]</scope>
    <source>
        <strain evidence="3">Houghton</strain>
    </source>
</reference>
<feature type="transmembrane region" description="Helical" evidence="1">
    <location>
        <begin position="221"/>
        <end position="240"/>
    </location>
</feature>
<dbReference type="VEuPathDB" id="ToxoDB:EPH_0051120"/>
<keyword evidence="4" id="KW-1185">Reference proteome</keyword>
<feature type="chain" id="PRO_5004671421" description="Transmembrane protein" evidence="2">
    <location>
        <begin position="35"/>
        <end position="269"/>
    </location>
</feature>
<dbReference type="Proteomes" id="UP000018201">
    <property type="component" value="Unassembled WGS sequence"/>
</dbReference>
<reference evidence="3" key="2">
    <citation type="submission" date="2013-10" db="EMBL/GenBank/DDBJ databases">
        <authorList>
            <person name="Aslett M."/>
        </authorList>
    </citation>
    <scope>NUCLEOTIDE SEQUENCE [LARGE SCALE GENOMIC DNA]</scope>
    <source>
        <strain evidence="3">Houghton</strain>
    </source>
</reference>
<keyword evidence="1" id="KW-0812">Transmembrane</keyword>
<feature type="signal peptide" evidence="2">
    <location>
        <begin position="1"/>
        <end position="34"/>
    </location>
</feature>
<accession>U6GNH1</accession>
<dbReference type="OrthoDB" id="347290at2759"/>
<sequence>MGSPRCRRSSSSRHLLRLQQHLVVLLLYSAASMAASPEDAASLAAVRETHPTDGYSNSNSTTDRILLELSEQFDLAAHSLKPNAEPTVFPPPSPQEKTHWNSRMDVAILCLSLVHRHLKTNIPVLKQMIPDASSKMGMREDDALVTLLHQMWAGCYSNALSLPASASIRDLSSEEAETLLKPHRTPMHFSAQTLVDIDKLIEEFAEGRSASSWHTTDWTDTWWFCILSVACIFCLLFIAGRKAARAYRKRHKGKVGVREKAPLTSPKYL</sequence>
<keyword evidence="1" id="KW-1133">Transmembrane helix</keyword>
<protein>
    <recommendedName>
        <fullName evidence="5">Transmembrane protein</fullName>
    </recommendedName>
</protein>